<dbReference type="Gene3D" id="2.40.40.10">
    <property type="entry name" value="RlpA-like domain"/>
    <property type="match status" value="1"/>
</dbReference>
<evidence type="ECO:0000256" key="5">
    <source>
        <dbReference type="ARBA" id="ARBA00023136"/>
    </source>
</evidence>
<evidence type="ECO:0000256" key="4">
    <source>
        <dbReference type="ARBA" id="ARBA00022512"/>
    </source>
</evidence>
<dbReference type="Proteomes" id="UP001438707">
    <property type="component" value="Unassembled WGS sequence"/>
</dbReference>
<dbReference type="GO" id="GO:0009664">
    <property type="term" value="P:plant-type cell wall organization"/>
    <property type="evidence" value="ECO:0007669"/>
    <property type="project" value="InterPro"/>
</dbReference>
<dbReference type="Pfam" id="PF01357">
    <property type="entry name" value="Expansin_C"/>
    <property type="match status" value="1"/>
</dbReference>
<dbReference type="PANTHER" id="PTHR31867">
    <property type="entry name" value="EXPANSIN-A15"/>
    <property type="match status" value="1"/>
</dbReference>
<protein>
    <recommendedName>
        <fullName evidence="7">Expansin-like EG45 domain-containing protein</fullName>
    </recommendedName>
</protein>
<dbReference type="AlphaFoldDB" id="A0AAW1QTD1"/>
<keyword evidence="4" id="KW-0134">Cell wall</keyword>
<dbReference type="PROSITE" id="PS50842">
    <property type="entry name" value="EXPANSIN_EG45"/>
    <property type="match status" value="1"/>
</dbReference>
<dbReference type="Pfam" id="PF03330">
    <property type="entry name" value="DPBB_1"/>
    <property type="match status" value="1"/>
</dbReference>
<dbReference type="InterPro" id="IPR002963">
    <property type="entry name" value="Expansin"/>
</dbReference>
<dbReference type="InterPro" id="IPR007117">
    <property type="entry name" value="Expansin_CBD"/>
</dbReference>
<evidence type="ECO:0000256" key="6">
    <source>
        <dbReference type="SAM" id="SignalP"/>
    </source>
</evidence>
<evidence type="ECO:0000259" key="7">
    <source>
        <dbReference type="PROSITE" id="PS50842"/>
    </source>
</evidence>
<evidence type="ECO:0000256" key="2">
    <source>
        <dbReference type="ARBA" id="ARBA00004191"/>
    </source>
</evidence>
<reference evidence="8 9" key="1">
    <citation type="journal article" date="2024" name="Nat. Commun.">
        <title>Phylogenomics reveals the evolutionary origins of lichenization in chlorophyte algae.</title>
        <authorList>
            <person name="Puginier C."/>
            <person name="Libourel C."/>
            <person name="Otte J."/>
            <person name="Skaloud P."/>
            <person name="Haon M."/>
            <person name="Grisel S."/>
            <person name="Petersen M."/>
            <person name="Berrin J.G."/>
            <person name="Delaux P.M."/>
            <person name="Dal Grande F."/>
            <person name="Keller J."/>
        </authorList>
    </citation>
    <scope>NUCLEOTIDE SEQUENCE [LARGE SCALE GENOMIC DNA]</scope>
    <source>
        <strain evidence="8 9">SAG 2145</strain>
    </source>
</reference>
<comment type="caution">
    <text evidence="8">The sequence shown here is derived from an EMBL/GenBank/DDBJ whole genome shotgun (WGS) entry which is preliminary data.</text>
</comment>
<evidence type="ECO:0000313" key="9">
    <source>
        <dbReference type="Proteomes" id="UP001438707"/>
    </source>
</evidence>
<dbReference type="GO" id="GO:0016020">
    <property type="term" value="C:membrane"/>
    <property type="evidence" value="ECO:0007669"/>
    <property type="project" value="UniProtKB-SubCell"/>
</dbReference>
<gene>
    <name evidence="8" type="ORF">WJX74_000925</name>
</gene>
<comment type="similarity">
    <text evidence="3">Belongs to the expansin family. Expansin A subfamily.</text>
</comment>
<evidence type="ECO:0000313" key="8">
    <source>
        <dbReference type="EMBL" id="KAK9824716.1"/>
    </source>
</evidence>
<organism evidence="8 9">
    <name type="scientific">Apatococcus lobatus</name>
    <dbReference type="NCBI Taxonomy" id="904363"/>
    <lineage>
        <taxon>Eukaryota</taxon>
        <taxon>Viridiplantae</taxon>
        <taxon>Chlorophyta</taxon>
        <taxon>core chlorophytes</taxon>
        <taxon>Trebouxiophyceae</taxon>
        <taxon>Chlorellales</taxon>
        <taxon>Chlorellaceae</taxon>
        <taxon>Apatococcus</taxon>
    </lineage>
</organism>
<name>A0AAW1QTD1_9CHLO</name>
<dbReference type="SUPFAM" id="SSF49590">
    <property type="entry name" value="PHL pollen allergen"/>
    <property type="match status" value="1"/>
</dbReference>
<proteinExistence type="inferred from homology"/>
<evidence type="ECO:0000256" key="1">
    <source>
        <dbReference type="ARBA" id="ARBA00004170"/>
    </source>
</evidence>
<dbReference type="EMBL" id="JALJOS010000028">
    <property type="protein sequence ID" value="KAK9824716.1"/>
    <property type="molecule type" value="Genomic_DNA"/>
</dbReference>
<evidence type="ECO:0000256" key="3">
    <source>
        <dbReference type="ARBA" id="ARBA00005392"/>
    </source>
</evidence>
<dbReference type="InterPro" id="IPR036908">
    <property type="entry name" value="RlpA-like_sf"/>
</dbReference>
<dbReference type="InterPro" id="IPR009009">
    <property type="entry name" value="RlpA-like_DPBB"/>
</dbReference>
<sequence>MTDFRLFGVLLIIALSSVTPTTADSNAVALSDWIPGILTPYGGDEPTVPSYGLRQGSCGYDDIMQDSWPYWSVAALATSNSFHLAGPDLGCGQCFQIQCINNGPTFVGKCHDNWENNSITVMITDECPECAPDQIDVQALSFDKIAPLINGRIQTQYRRVTCTPPDAAWVRIDGNNGPGLWLRLWIVNVAGSGGVTAVSIRGPDQVEYPMTNTFGAAWEIGSAPQFPADLIVSTDDSQQLIFFGAVTVGQTGYVQTASQFISTPTAWPTAPAFNNDVAVASYSTAVTVTSGTLISNATAATESYCPPTCDTCLDINFALHNYTCAQQKAFGKCNDNFLTQPLHPLDATAEGVNITAGYCARTCGRCSCTAEA</sequence>
<comment type="subcellular location">
    <subcellularLocation>
        <location evidence="1">Membrane</location>
        <topology evidence="1">Peripheral membrane protein</topology>
    </subcellularLocation>
    <subcellularLocation>
        <location evidence="2">Secreted</location>
        <location evidence="2">Cell wall</location>
    </subcellularLocation>
</comment>
<feature type="domain" description="Expansin-like EG45" evidence="7">
    <location>
        <begin position="55"/>
        <end position="167"/>
    </location>
</feature>
<dbReference type="InterPro" id="IPR007112">
    <property type="entry name" value="Expansin/allergen_DPBB_dom"/>
</dbReference>
<keyword evidence="6" id="KW-0732">Signal</keyword>
<dbReference type="InterPro" id="IPR036749">
    <property type="entry name" value="Expansin_CBD_sf"/>
</dbReference>
<dbReference type="SUPFAM" id="SSF50685">
    <property type="entry name" value="Barwin-like endoglucanases"/>
    <property type="match status" value="1"/>
</dbReference>
<dbReference type="CDD" id="cd22271">
    <property type="entry name" value="DPBB_EXP_N-like"/>
    <property type="match status" value="1"/>
</dbReference>
<keyword evidence="5" id="KW-0472">Membrane</keyword>
<accession>A0AAW1QTD1</accession>
<dbReference type="Gene3D" id="2.60.40.760">
    <property type="entry name" value="Expansin, cellulose-binding-like domain"/>
    <property type="match status" value="1"/>
</dbReference>
<feature type="chain" id="PRO_5043373966" description="Expansin-like EG45 domain-containing protein" evidence="6">
    <location>
        <begin position="24"/>
        <end position="372"/>
    </location>
</feature>
<feature type="signal peptide" evidence="6">
    <location>
        <begin position="1"/>
        <end position="23"/>
    </location>
</feature>
<keyword evidence="9" id="KW-1185">Reference proteome</keyword>
<keyword evidence="4" id="KW-0964">Secreted</keyword>